<dbReference type="InterPro" id="IPR008271">
    <property type="entry name" value="Ser/Thr_kinase_AS"/>
</dbReference>
<feature type="compositionally biased region" description="Pro residues" evidence="15">
    <location>
        <begin position="130"/>
        <end position="170"/>
    </location>
</feature>
<evidence type="ECO:0000256" key="7">
    <source>
        <dbReference type="ARBA" id="ARBA00022741"/>
    </source>
</evidence>
<reference evidence="18" key="1">
    <citation type="submission" date="2020-12" db="EMBL/GenBank/DDBJ databases">
        <title>WGS assembly of Carya illinoinensis cv. Pawnee.</title>
        <authorList>
            <person name="Platts A."/>
            <person name="Shu S."/>
            <person name="Wright S."/>
            <person name="Barry K."/>
            <person name="Edger P."/>
            <person name="Pires J.C."/>
            <person name="Schmutz J."/>
        </authorList>
    </citation>
    <scope>NUCLEOTIDE SEQUENCE</scope>
    <source>
        <tissue evidence="18">Leaf</tissue>
    </source>
</reference>
<keyword evidence="5" id="KW-0808">Transferase</keyword>
<gene>
    <name evidence="18" type="ORF">CIPAW_07G207500</name>
</gene>
<dbReference type="AlphaFoldDB" id="A0A8T1Q6H4"/>
<evidence type="ECO:0000256" key="2">
    <source>
        <dbReference type="ARBA" id="ARBA00012513"/>
    </source>
</evidence>
<feature type="compositionally biased region" description="Low complexity" evidence="15">
    <location>
        <begin position="176"/>
        <end position="194"/>
    </location>
</feature>
<dbReference type="PROSITE" id="PS50011">
    <property type="entry name" value="PROTEIN_KINASE_DOM"/>
    <property type="match status" value="1"/>
</dbReference>
<feature type="region of interest" description="Disordered" evidence="15">
    <location>
        <begin position="1"/>
        <end position="249"/>
    </location>
</feature>
<feature type="domain" description="Protein kinase" evidence="17">
    <location>
        <begin position="394"/>
        <end position="676"/>
    </location>
</feature>
<evidence type="ECO:0000256" key="10">
    <source>
        <dbReference type="ARBA" id="ARBA00022989"/>
    </source>
</evidence>
<evidence type="ECO:0000259" key="17">
    <source>
        <dbReference type="PROSITE" id="PS50011"/>
    </source>
</evidence>
<feature type="region of interest" description="Disordered" evidence="15">
    <location>
        <begin position="342"/>
        <end position="364"/>
    </location>
</feature>
<dbReference type="PROSITE" id="PS00107">
    <property type="entry name" value="PROTEIN_KINASE_ATP"/>
    <property type="match status" value="1"/>
</dbReference>
<evidence type="ECO:0000256" key="14">
    <source>
        <dbReference type="PROSITE-ProRule" id="PRU10141"/>
    </source>
</evidence>
<feature type="compositionally biased region" description="Low complexity" evidence="15">
    <location>
        <begin position="1"/>
        <end position="29"/>
    </location>
</feature>
<evidence type="ECO:0000313" key="19">
    <source>
        <dbReference type="Proteomes" id="UP000811609"/>
    </source>
</evidence>
<dbReference type="GO" id="GO:0005524">
    <property type="term" value="F:ATP binding"/>
    <property type="evidence" value="ECO:0007669"/>
    <property type="project" value="UniProtKB-UniRule"/>
</dbReference>
<comment type="catalytic activity">
    <reaction evidence="13">
        <text>L-seryl-[protein] + ATP = O-phospho-L-seryl-[protein] + ADP + H(+)</text>
        <dbReference type="Rhea" id="RHEA:17989"/>
        <dbReference type="Rhea" id="RHEA-COMP:9863"/>
        <dbReference type="Rhea" id="RHEA-COMP:11604"/>
        <dbReference type="ChEBI" id="CHEBI:15378"/>
        <dbReference type="ChEBI" id="CHEBI:29999"/>
        <dbReference type="ChEBI" id="CHEBI:30616"/>
        <dbReference type="ChEBI" id="CHEBI:83421"/>
        <dbReference type="ChEBI" id="CHEBI:456216"/>
        <dbReference type="EC" id="2.7.11.1"/>
    </reaction>
</comment>
<feature type="binding site" evidence="14">
    <location>
        <position position="422"/>
    </location>
    <ligand>
        <name>ATP</name>
        <dbReference type="ChEBI" id="CHEBI:30616"/>
    </ligand>
</feature>
<accession>A0A8T1Q6H4</accession>
<organism evidence="18 19">
    <name type="scientific">Carya illinoinensis</name>
    <name type="common">Pecan</name>
    <dbReference type="NCBI Taxonomy" id="32201"/>
    <lineage>
        <taxon>Eukaryota</taxon>
        <taxon>Viridiplantae</taxon>
        <taxon>Streptophyta</taxon>
        <taxon>Embryophyta</taxon>
        <taxon>Tracheophyta</taxon>
        <taxon>Spermatophyta</taxon>
        <taxon>Magnoliopsida</taxon>
        <taxon>eudicotyledons</taxon>
        <taxon>Gunneridae</taxon>
        <taxon>Pentapetalae</taxon>
        <taxon>rosids</taxon>
        <taxon>fabids</taxon>
        <taxon>Fagales</taxon>
        <taxon>Juglandaceae</taxon>
        <taxon>Carya</taxon>
    </lineage>
</organism>
<keyword evidence="4" id="KW-0723">Serine/threonine-protein kinase</keyword>
<dbReference type="InterPro" id="IPR017441">
    <property type="entry name" value="Protein_kinase_ATP_BS"/>
</dbReference>
<dbReference type="GO" id="GO:0004674">
    <property type="term" value="F:protein serine/threonine kinase activity"/>
    <property type="evidence" value="ECO:0007669"/>
    <property type="project" value="UniProtKB-KW"/>
</dbReference>
<keyword evidence="3" id="KW-1003">Cell membrane</keyword>
<comment type="caution">
    <text evidence="18">The sequence shown here is derived from an EMBL/GenBank/DDBJ whole genome shotgun (WGS) entry which is preliminary data.</text>
</comment>
<evidence type="ECO:0000313" key="18">
    <source>
        <dbReference type="EMBL" id="KAG6649370.1"/>
    </source>
</evidence>
<keyword evidence="6 16" id="KW-0812">Transmembrane</keyword>
<dbReference type="PANTHER" id="PTHR47982:SF22">
    <property type="entry name" value="PROLINE-RICH RECEPTOR-LIKE PROTEIN KINASE PERK14"/>
    <property type="match status" value="1"/>
</dbReference>
<evidence type="ECO:0000256" key="12">
    <source>
        <dbReference type="ARBA" id="ARBA00047899"/>
    </source>
</evidence>
<evidence type="ECO:0000256" key="11">
    <source>
        <dbReference type="ARBA" id="ARBA00023136"/>
    </source>
</evidence>
<evidence type="ECO:0000256" key="16">
    <source>
        <dbReference type="SAM" id="Phobius"/>
    </source>
</evidence>
<dbReference type="SMART" id="SM00220">
    <property type="entry name" value="S_TKc"/>
    <property type="match status" value="1"/>
</dbReference>
<feature type="compositionally biased region" description="Low complexity" evidence="15">
    <location>
        <begin position="210"/>
        <end position="220"/>
    </location>
</feature>
<feature type="region of interest" description="Disordered" evidence="15">
    <location>
        <begin position="723"/>
        <end position="743"/>
    </location>
</feature>
<keyword evidence="8" id="KW-0418">Kinase</keyword>
<dbReference type="CDD" id="cd14066">
    <property type="entry name" value="STKc_IRAK"/>
    <property type="match status" value="1"/>
</dbReference>
<evidence type="ECO:0000256" key="1">
    <source>
        <dbReference type="ARBA" id="ARBA00004162"/>
    </source>
</evidence>
<keyword evidence="11 16" id="KW-0472">Membrane</keyword>
<keyword evidence="9 14" id="KW-0067">ATP-binding</keyword>
<feature type="compositionally biased region" description="Pro residues" evidence="15">
    <location>
        <begin position="96"/>
        <end position="105"/>
    </location>
</feature>
<proteinExistence type="predicted"/>
<evidence type="ECO:0000256" key="5">
    <source>
        <dbReference type="ARBA" id="ARBA00022679"/>
    </source>
</evidence>
<evidence type="ECO:0000256" key="4">
    <source>
        <dbReference type="ARBA" id="ARBA00022527"/>
    </source>
</evidence>
<keyword evidence="10 16" id="KW-1133">Transmembrane helix</keyword>
<comment type="catalytic activity">
    <reaction evidence="12">
        <text>L-threonyl-[protein] + ATP = O-phospho-L-threonyl-[protein] + ADP + H(+)</text>
        <dbReference type="Rhea" id="RHEA:46608"/>
        <dbReference type="Rhea" id="RHEA-COMP:11060"/>
        <dbReference type="Rhea" id="RHEA-COMP:11605"/>
        <dbReference type="ChEBI" id="CHEBI:15378"/>
        <dbReference type="ChEBI" id="CHEBI:30013"/>
        <dbReference type="ChEBI" id="CHEBI:30616"/>
        <dbReference type="ChEBI" id="CHEBI:61977"/>
        <dbReference type="ChEBI" id="CHEBI:456216"/>
        <dbReference type="EC" id="2.7.11.1"/>
    </reaction>
</comment>
<dbReference type="Proteomes" id="UP000811609">
    <property type="component" value="Chromosome 7"/>
</dbReference>
<evidence type="ECO:0000256" key="15">
    <source>
        <dbReference type="SAM" id="MobiDB-lite"/>
    </source>
</evidence>
<evidence type="ECO:0000256" key="6">
    <source>
        <dbReference type="ARBA" id="ARBA00022692"/>
    </source>
</evidence>
<dbReference type="GO" id="GO:0005886">
    <property type="term" value="C:plasma membrane"/>
    <property type="evidence" value="ECO:0007669"/>
    <property type="project" value="UniProtKB-SubCell"/>
</dbReference>
<evidence type="ECO:0000256" key="13">
    <source>
        <dbReference type="ARBA" id="ARBA00048679"/>
    </source>
</evidence>
<keyword evidence="7 14" id="KW-0547">Nucleotide-binding</keyword>
<comment type="subcellular location">
    <subcellularLocation>
        <location evidence="1">Cell membrane</location>
        <topology evidence="1">Single-pass membrane protein</topology>
    </subcellularLocation>
</comment>
<dbReference type="FunFam" id="1.10.510.10:FF:000173">
    <property type="entry name" value="proline-rich receptor-like protein kinase PERK8"/>
    <property type="match status" value="1"/>
</dbReference>
<dbReference type="InterPro" id="IPR000719">
    <property type="entry name" value="Prot_kinase_dom"/>
</dbReference>
<dbReference type="PROSITE" id="PS00108">
    <property type="entry name" value="PROTEIN_KINASE_ST"/>
    <property type="match status" value="1"/>
</dbReference>
<keyword evidence="19" id="KW-1185">Reference proteome</keyword>
<dbReference type="FunFam" id="3.30.200.20:FF:000212">
    <property type="entry name" value="Proline-rich receptor-like protein kinase PERK8"/>
    <property type="match status" value="1"/>
</dbReference>
<dbReference type="EMBL" id="CM031815">
    <property type="protein sequence ID" value="KAG6649370.1"/>
    <property type="molecule type" value="Genomic_DNA"/>
</dbReference>
<dbReference type="Pfam" id="PF00069">
    <property type="entry name" value="Pkinase"/>
    <property type="match status" value="1"/>
</dbReference>
<name>A0A8T1Q6H4_CARIL</name>
<sequence length="743" mass="78819">MSSSSSYPSSSAWSPVPSISVSPSVTTQPSPSPVVDDDSGKQIAPISSASPPPSFPPASLPLPPQVVVASRPSINPQLPLTSPPLPPPAASTQPIISPPPPPSPSSPISTTPYSPPPPPSVKDTSIAPRSPLPPQPPTPAPPLTSPPILPGISPPISPLTPESSSPPPQAVPISRPTLSSPTPSASASLPSTPQISPPPTSNLAPPPANPSKSQQPQVLTSPPPPPTARPQAPKYLTSLPSPHSLVDRSLPAKPGTGQFHISTVLVVGCFIGAILLVIIALGLLIFCCKYRRKNKHGPVEEGFYKSPCLALKDNCHDVAPQYPQDNVLLPRTQMLKVVPNPCPQPPRMRSRGGGSGSISSGPGNPIPTQAPRVALCFSGGTFTYDQLVAATNGFSEANLLGQGGFGYVHKGVLPSGQEIAVKQLKTDSHQGEREFQAEVETISRVHHKHLVSLVGHCITGPQRLLIYDFVPNKTLEFHLHGKEQPVIDWAARMKIAIGSAKGLSYLHEDCNPTIIHRDIKASNILLDFRFEAKVCDFGLAKISSDTSTSISHISTRVVGTFGYLAPEYASSGKVTDKSDVYSYGVMLLELITGRPPISKTESSSNVGLVDSTRPLLSQALEDGNFNALADPRLLSNYNTSEMARMVACAAACVHHSAWLRPRMSQIVRALEGHVSLRDLDQGMLLGQSTPYTSSGSSNFEAHNSMKFNMTMKNQEYGLSRYSESTSEYGVNPSGSSSEFQQIT</sequence>
<protein>
    <recommendedName>
        <fullName evidence="2">non-specific serine/threonine protein kinase</fullName>
        <ecNumber evidence="2">2.7.11.1</ecNumber>
    </recommendedName>
</protein>
<feature type="compositionally biased region" description="Pro residues" evidence="15">
    <location>
        <begin position="50"/>
        <end position="64"/>
    </location>
</feature>
<evidence type="ECO:0000256" key="3">
    <source>
        <dbReference type="ARBA" id="ARBA00022475"/>
    </source>
</evidence>
<dbReference type="InterPro" id="IPR047117">
    <property type="entry name" value="PERK1-13-like"/>
</dbReference>
<dbReference type="PANTHER" id="PTHR47982">
    <property type="entry name" value="PROLINE-RICH RECEPTOR-LIKE PROTEIN KINASE PERK4"/>
    <property type="match status" value="1"/>
</dbReference>
<evidence type="ECO:0000256" key="8">
    <source>
        <dbReference type="ARBA" id="ARBA00022777"/>
    </source>
</evidence>
<feature type="compositionally biased region" description="Pro residues" evidence="15">
    <location>
        <begin position="195"/>
        <end position="209"/>
    </location>
</feature>
<dbReference type="EC" id="2.7.11.1" evidence="2"/>
<feature type="transmembrane region" description="Helical" evidence="16">
    <location>
        <begin position="259"/>
        <end position="286"/>
    </location>
</feature>
<evidence type="ECO:0000256" key="9">
    <source>
        <dbReference type="ARBA" id="ARBA00022840"/>
    </source>
</evidence>